<dbReference type="Pfam" id="PF00069">
    <property type="entry name" value="Pkinase"/>
    <property type="match status" value="1"/>
</dbReference>
<dbReference type="CDD" id="cd06606">
    <property type="entry name" value="STKc_MAPKKK"/>
    <property type="match status" value="1"/>
</dbReference>
<organism evidence="2 3">
    <name type="scientific">Hibiscus sabdariffa</name>
    <name type="common">roselle</name>
    <dbReference type="NCBI Taxonomy" id="183260"/>
    <lineage>
        <taxon>Eukaryota</taxon>
        <taxon>Viridiplantae</taxon>
        <taxon>Streptophyta</taxon>
        <taxon>Embryophyta</taxon>
        <taxon>Tracheophyta</taxon>
        <taxon>Spermatophyta</taxon>
        <taxon>Magnoliopsida</taxon>
        <taxon>eudicotyledons</taxon>
        <taxon>Gunneridae</taxon>
        <taxon>Pentapetalae</taxon>
        <taxon>rosids</taxon>
        <taxon>malvids</taxon>
        <taxon>Malvales</taxon>
        <taxon>Malvaceae</taxon>
        <taxon>Malvoideae</taxon>
        <taxon>Hibiscus</taxon>
    </lineage>
</organism>
<accession>A0ABR2SZL4</accession>
<dbReference type="SUPFAM" id="SSF56112">
    <property type="entry name" value="Protein kinase-like (PK-like)"/>
    <property type="match status" value="1"/>
</dbReference>
<dbReference type="Proteomes" id="UP001396334">
    <property type="component" value="Unassembled WGS sequence"/>
</dbReference>
<reference evidence="2 3" key="1">
    <citation type="journal article" date="2024" name="G3 (Bethesda)">
        <title>Genome assembly of Hibiscus sabdariffa L. provides insights into metabolisms of medicinal natural products.</title>
        <authorList>
            <person name="Kim T."/>
        </authorList>
    </citation>
    <scope>NUCLEOTIDE SEQUENCE [LARGE SCALE GENOMIC DNA]</scope>
    <source>
        <strain evidence="2">TK-2024</strain>
        <tissue evidence="2">Old leaves</tissue>
    </source>
</reference>
<dbReference type="EMBL" id="JBBPBN010000010">
    <property type="protein sequence ID" value="KAK9030412.1"/>
    <property type="molecule type" value="Genomic_DNA"/>
</dbReference>
<feature type="domain" description="Protein kinase" evidence="1">
    <location>
        <begin position="1"/>
        <end position="231"/>
    </location>
</feature>
<comment type="caution">
    <text evidence="2">The sequence shown here is derived from an EMBL/GenBank/DDBJ whole genome shotgun (WGS) entry which is preliminary data.</text>
</comment>
<dbReference type="Gene3D" id="1.10.510.10">
    <property type="entry name" value="Transferase(Phosphotransferase) domain 1"/>
    <property type="match status" value="1"/>
</dbReference>
<dbReference type="InterPro" id="IPR000719">
    <property type="entry name" value="Prot_kinase_dom"/>
</dbReference>
<evidence type="ECO:0000313" key="3">
    <source>
        <dbReference type="Proteomes" id="UP001396334"/>
    </source>
</evidence>
<proteinExistence type="predicted"/>
<dbReference type="PROSITE" id="PS00108">
    <property type="entry name" value="PROTEIN_KINASE_ST"/>
    <property type="match status" value="1"/>
</dbReference>
<dbReference type="PROSITE" id="PS50011">
    <property type="entry name" value="PROTEIN_KINASE_DOM"/>
    <property type="match status" value="1"/>
</dbReference>
<protein>
    <recommendedName>
        <fullName evidence="1">Protein kinase domain-containing protein</fullName>
    </recommendedName>
</protein>
<dbReference type="InterPro" id="IPR052751">
    <property type="entry name" value="Plant_MAPKKK"/>
</dbReference>
<evidence type="ECO:0000313" key="2">
    <source>
        <dbReference type="EMBL" id="KAK9030412.1"/>
    </source>
</evidence>
<name>A0ABR2SZL4_9ROSI</name>
<dbReference type="PANTHER" id="PTHR48011:SF18">
    <property type="entry name" value="MITOGEN-ACTIVATED PROTEIN KINASE KINASE KINASE 19-RELATED"/>
    <property type="match status" value="1"/>
</dbReference>
<sequence>MAVKRCETHNSASLRNEKQVLDQLGSCPEIIRCLGDDYSVEGCGEFYNLFLEYADKGSLADHVQRNGGRLMESNVKRFAKSILRGLNFVHSKGFVHCDVKLQNVLLFGNGDVKLADFGLAKRNGEKQGRFEIRGTPLNMAPESINGNVYDFPVDIWALGCVVVEMFTGKPAWDLKQGSNMADLLIKIGVGDELPGIPGELSEEGNDFLGKCFSRDPNKRWTAEMLLAHPFMAADDDDETIVLFPSTSSQCYFEEFSESPRCPFDFPDWVENSSIDSWALDRIRELACDEAPNWSVCGSWISLR</sequence>
<gene>
    <name evidence="2" type="ORF">V6N11_031839</name>
</gene>
<dbReference type="InterPro" id="IPR011009">
    <property type="entry name" value="Kinase-like_dom_sf"/>
</dbReference>
<dbReference type="PANTHER" id="PTHR48011">
    <property type="entry name" value="CCR4-NOT TRANSCRIPTIONAL COMPLEX SUBUNIT CAF120-RELATED"/>
    <property type="match status" value="1"/>
</dbReference>
<evidence type="ECO:0000259" key="1">
    <source>
        <dbReference type="PROSITE" id="PS50011"/>
    </source>
</evidence>
<keyword evidence="3" id="KW-1185">Reference proteome</keyword>
<dbReference type="InterPro" id="IPR008271">
    <property type="entry name" value="Ser/Thr_kinase_AS"/>
</dbReference>
<dbReference type="SMART" id="SM00220">
    <property type="entry name" value="S_TKc"/>
    <property type="match status" value="1"/>
</dbReference>